<evidence type="ECO:0000256" key="1">
    <source>
        <dbReference type="SAM" id="MobiDB-lite"/>
    </source>
</evidence>
<dbReference type="Proteomes" id="UP000680750">
    <property type="component" value="Chromosome"/>
</dbReference>
<gene>
    <name evidence="2" type="ORF">Asera_40550</name>
</gene>
<reference evidence="2" key="1">
    <citation type="submission" date="2020-08" db="EMBL/GenBank/DDBJ databases">
        <title>Whole genome shotgun sequence of Actinocatenispora sera NBRC 101916.</title>
        <authorList>
            <person name="Komaki H."/>
            <person name="Tamura T."/>
        </authorList>
    </citation>
    <scope>NUCLEOTIDE SEQUENCE</scope>
    <source>
        <strain evidence="2">NBRC 101916</strain>
    </source>
</reference>
<dbReference type="KEGG" id="aser:Asera_40550"/>
<evidence type="ECO:0000313" key="2">
    <source>
        <dbReference type="EMBL" id="BCJ29947.1"/>
    </source>
</evidence>
<accession>A0A810L403</accession>
<keyword evidence="3" id="KW-1185">Reference proteome</keyword>
<dbReference type="AlphaFoldDB" id="A0A810L403"/>
<name>A0A810L403_9ACTN</name>
<feature type="compositionally biased region" description="Basic residues" evidence="1">
    <location>
        <begin position="51"/>
        <end position="60"/>
    </location>
</feature>
<protein>
    <submittedName>
        <fullName evidence="2">Uncharacterized protein</fullName>
    </submittedName>
</protein>
<sequence>MYGACDRWLVSDLDGTLVDRSQRIAERDAAAVAEFRAAGGAGMPGRTESRWRRRDRRSPS</sequence>
<proteinExistence type="predicted"/>
<feature type="region of interest" description="Disordered" evidence="1">
    <location>
        <begin position="36"/>
        <end position="60"/>
    </location>
</feature>
<dbReference type="SUPFAM" id="SSF56784">
    <property type="entry name" value="HAD-like"/>
    <property type="match status" value="1"/>
</dbReference>
<evidence type="ECO:0000313" key="3">
    <source>
        <dbReference type="Proteomes" id="UP000680750"/>
    </source>
</evidence>
<organism evidence="2 3">
    <name type="scientific">Actinocatenispora sera</name>
    <dbReference type="NCBI Taxonomy" id="390989"/>
    <lineage>
        <taxon>Bacteria</taxon>
        <taxon>Bacillati</taxon>
        <taxon>Actinomycetota</taxon>
        <taxon>Actinomycetes</taxon>
        <taxon>Micromonosporales</taxon>
        <taxon>Micromonosporaceae</taxon>
        <taxon>Actinocatenispora</taxon>
    </lineage>
</organism>
<dbReference type="InterPro" id="IPR036412">
    <property type="entry name" value="HAD-like_sf"/>
</dbReference>
<dbReference type="EMBL" id="AP023354">
    <property type="protein sequence ID" value="BCJ29947.1"/>
    <property type="molecule type" value="Genomic_DNA"/>
</dbReference>